<keyword evidence="1" id="KW-0520">NAD</keyword>
<feature type="binding site" evidence="2">
    <location>
        <position position="162"/>
    </location>
    <ligand>
        <name>Zn(2+)</name>
        <dbReference type="ChEBI" id="CHEBI:29105"/>
    </ligand>
</feature>
<evidence type="ECO:0000313" key="6">
    <source>
        <dbReference type="Proteomes" id="UP000654075"/>
    </source>
</evidence>
<evidence type="ECO:0000256" key="3">
    <source>
        <dbReference type="SAM" id="MobiDB-lite"/>
    </source>
</evidence>
<keyword evidence="2" id="KW-0479">Metal-binding</keyword>
<reference evidence="5" key="1">
    <citation type="submission" date="2021-02" db="EMBL/GenBank/DDBJ databases">
        <authorList>
            <person name="Dougan E. K."/>
            <person name="Rhodes N."/>
            <person name="Thang M."/>
            <person name="Chan C."/>
        </authorList>
    </citation>
    <scope>NUCLEOTIDE SEQUENCE</scope>
</reference>
<dbReference type="Gene3D" id="3.40.50.1220">
    <property type="entry name" value="TPP-binding domain"/>
    <property type="match status" value="1"/>
</dbReference>
<accession>A0A813HN59</accession>
<feature type="binding site" evidence="2">
    <location>
        <position position="264"/>
    </location>
    <ligand>
        <name>Zn(2+)</name>
        <dbReference type="ChEBI" id="CHEBI:29105"/>
    </ligand>
</feature>
<comment type="caution">
    <text evidence="5">The sequence shown here is derived from an EMBL/GenBank/DDBJ whole genome shotgun (WGS) entry which is preliminary data.</text>
</comment>
<feature type="binding site" evidence="2">
    <location>
        <position position="261"/>
    </location>
    <ligand>
        <name>Zn(2+)</name>
        <dbReference type="ChEBI" id="CHEBI:29105"/>
    </ligand>
</feature>
<dbReference type="Proteomes" id="UP000654075">
    <property type="component" value="Unassembled WGS sequence"/>
</dbReference>
<dbReference type="PANTHER" id="PTHR48252:SF77">
    <property type="entry name" value="HISTONE DEACETYLASE DOMAIN-CONTAINING PROTEIN"/>
    <property type="match status" value="1"/>
</dbReference>
<feature type="region of interest" description="Disordered" evidence="3">
    <location>
        <begin position="191"/>
        <end position="233"/>
    </location>
</feature>
<protein>
    <recommendedName>
        <fullName evidence="4">Deacetylase sirtuin-type domain-containing protein</fullName>
    </recommendedName>
</protein>
<dbReference type="OMA" id="EDRYIAW"/>
<dbReference type="InterPro" id="IPR026590">
    <property type="entry name" value="Ssirtuin_cat_dom"/>
</dbReference>
<sequence>AARTIAEADVFLLCTGAGFSADSGLAIYADVAKVPAYAARGLEYRDLCQPFWLEQEPELFWGFWGQCYNDYRNTTPHPGYEILDRWAERRFRHSAIAEEIRRGLAADTEEAAEEDGTEEPYHVTDHAGGFFVFTSNVDAHHFDWFKAGEIRECHGNTEVYQCAMPSACTGVWRAPPDFAFEVDKASMLAPATTEVDQVPEESEDSPGAGSPSPKAETSGPEAPPRIGRVRGGGRVTMLRNMPALSSEEAALAGFTTNHPQCRKCGGAARPAILMFSDSSWQDVDSQQERWDAWGNAVEQLGQRQSSGTALRVAILEIGAGGNVVTVRGTSERCFKEFRDAGADVRLIRVNPDLPLGDGQELAPEGEHESRLISVMGRGLESLRKMDAAMPEAMRAASVS</sequence>
<dbReference type="SUPFAM" id="SSF52467">
    <property type="entry name" value="DHS-like NAD/FAD-binding domain"/>
    <property type="match status" value="1"/>
</dbReference>
<dbReference type="EMBL" id="CAJNNV010032118">
    <property type="protein sequence ID" value="CAE8638997.1"/>
    <property type="molecule type" value="Genomic_DNA"/>
</dbReference>
<evidence type="ECO:0000256" key="1">
    <source>
        <dbReference type="ARBA" id="ARBA00023027"/>
    </source>
</evidence>
<keyword evidence="6" id="KW-1185">Reference proteome</keyword>
<dbReference type="GO" id="GO:0046872">
    <property type="term" value="F:metal ion binding"/>
    <property type="evidence" value="ECO:0007669"/>
    <property type="project" value="UniProtKB-KW"/>
</dbReference>
<dbReference type="InterPro" id="IPR029035">
    <property type="entry name" value="DHS-like_NAD/FAD-binding_dom"/>
</dbReference>
<dbReference type="OrthoDB" id="424302at2759"/>
<keyword evidence="2" id="KW-0862">Zinc</keyword>
<name>A0A813HN59_POLGL</name>
<dbReference type="AlphaFoldDB" id="A0A813HN59"/>
<dbReference type="PROSITE" id="PS50305">
    <property type="entry name" value="SIRTUIN"/>
    <property type="match status" value="1"/>
</dbReference>
<feature type="domain" description="Deacetylase sirtuin-type" evidence="4">
    <location>
        <begin position="1"/>
        <end position="399"/>
    </location>
</feature>
<feature type="active site" description="Proton acceptor" evidence="2">
    <location>
        <position position="154"/>
    </location>
</feature>
<feature type="binding site" evidence="2">
    <location>
        <position position="168"/>
    </location>
    <ligand>
        <name>Zn(2+)</name>
        <dbReference type="ChEBI" id="CHEBI:29105"/>
    </ligand>
</feature>
<evidence type="ECO:0000256" key="2">
    <source>
        <dbReference type="PROSITE-ProRule" id="PRU00236"/>
    </source>
</evidence>
<organism evidence="5 6">
    <name type="scientific">Polarella glacialis</name>
    <name type="common">Dinoflagellate</name>
    <dbReference type="NCBI Taxonomy" id="89957"/>
    <lineage>
        <taxon>Eukaryota</taxon>
        <taxon>Sar</taxon>
        <taxon>Alveolata</taxon>
        <taxon>Dinophyceae</taxon>
        <taxon>Suessiales</taxon>
        <taxon>Suessiaceae</taxon>
        <taxon>Polarella</taxon>
    </lineage>
</organism>
<evidence type="ECO:0000259" key="4">
    <source>
        <dbReference type="PROSITE" id="PS50305"/>
    </source>
</evidence>
<proteinExistence type="predicted"/>
<gene>
    <name evidence="5" type="ORF">PGLA1383_LOCUS54070</name>
</gene>
<dbReference type="PANTHER" id="PTHR48252">
    <property type="entry name" value="HISTONE DEACETYLASE 2-RELATED"/>
    <property type="match status" value="1"/>
</dbReference>
<evidence type="ECO:0000313" key="5">
    <source>
        <dbReference type="EMBL" id="CAE8638997.1"/>
    </source>
</evidence>
<feature type="non-terminal residue" evidence="5">
    <location>
        <position position="399"/>
    </location>
</feature>